<keyword evidence="1" id="KW-1133">Transmembrane helix</keyword>
<comment type="caution">
    <text evidence="2">The sequence shown here is derived from an EMBL/GenBank/DDBJ whole genome shotgun (WGS) entry which is preliminary data.</text>
</comment>
<evidence type="ECO:0000313" key="2">
    <source>
        <dbReference type="EMBL" id="TVV73367.1"/>
    </source>
</evidence>
<dbReference type="Pfam" id="PF06667">
    <property type="entry name" value="PspB"/>
    <property type="match status" value="1"/>
</dbReference>
<dbReference type="GO" id="GO:0009271">
    <property type="term" value="P:phage shock"/>
    <property type="evidence" value="ECO:0007669"/>
    <property type="project" value="InterPro"/>
</dbReference>
<keyword evidence="1" id="KW-0472">Membrane</keyword>
<dbReference type="AlphaFoldDB" id="A0A558R1X1"/>
<name>A0A558R1X1_9SPHN</name>
<evidence type="ECO:0000313" key="3">
    <source>
        <dbReference type="Proteomes" id="UP000318681"/>
    </source>
</evidence>
<keyword evidence="1" id="KW-0812">Transmembrane</keyword>
<keyword evidence="3" id="KW-1185">Reference proteome</keyword>
<proteinExistence type="predicted"/>
<sequence length="85" mass="9718">MDVEGILAISLIFLGLPWLLFHYITQWKRAGGLSVEDENLLDELHELARRLDERLRTIERIVAADDPAAGVVPARPADWRDRADR</sequence>
<dbReference type="InterPro" id="IPR009554">
    <property type="entry name" value="Phageshock_PspB"/>
</dbReference>
<gene>
    <name evidence="2" type="primary">pspB</name>
    <name evidence="2" type="ORF">FOY91_12210</name>
</gene>
<protein>
    <submittedName>
        <fullName evidence="2">Envelope stress response membrane protein PspB</fullName>
    </submittedName>
</protein>
<evidence type="ECO:0000256" key="1">
    <source>
        <dbReference type="SAM" id="Phobius"/>
    </source>
</evidence>
<organism evidence="2 3">
    <name type="scientific">Alterirhizorhabdus solaris</name>
    <dbReference type="NCBI Taxonomy" id="2529389"/>
    <lineage>
        <taxon>Bacteria</taxon>
        <taxon>Pseudomonadati</taxon>
        <taxon>Pseudomonadota</taxon>
        <taxon>Alphaproteobacteria</taxon>
        <taxon>Sphingomonadales</taxon>
        <taxon>Rhizorhabdaceae</taxon>
        <taxon>Alterirhizorhabdus</taxon>
    </lineage>
</organism>
<dbReference type="NCBIfam" id="TIGR02976">
    <property type="entry name" value="phageshock_pspB"/>
    <property type="match status" value="1"/>
</dbReference>
<dbReference type="RefSeq" id="WP_145152135.1">
    <property type="nucleotide sequence ID" value="NZ_VNIM01000047.1"/>
</dbReference>
<reference evidence="2 3" key="1">
    <citation type="submission" date="2019-07" db="EMBL/GenBank/DDBJ databases">
        <title>Sphingomonas solaris sp. nov., isolated from a solar panel from Boston, Massachusetts.</title>
        <authorList>
            <person name="Tanner K."/>
            <person name="Pascual J."/>
            <person name="Mancuso C."/>
            <person name="Pereto J."/>
            <person name="Khalil A."/>
            <person name="Vilanova C."/>
        </authorList>
    </citation>
    <scope>NUCLEOTIDE SEQUENCE [LARGE SCALE GENOMIC DNA]</scope>
    <source>
        <strain evidence="2 3">R4DWN</strain>
    </source>
</reference>
<dbReference type="GO" id="GO:0006355">
    <property type="term" value="P:regulation of DNA-templated transcription"/>
    <property type="evidence" value="ECO:0007669"/>
    <property type="project" value="InterPro"/>
</dbReference>
<feature type="transmembrane region" description="Helical" evidence="1">
    <location>
        <begin position="6"/>
        <end position="24"/>
    </location>
</feature>
<dbReference type="EMBL" id="VNIM01000047">
    <property type="protein sequence ID" value="TVV73367.1"/>
    <property type="molecule type" value="Genomic_DNA"/>
</dbReference>
<dbReference type="OrthoDB" id="7365677at2"/>
<dbReference type="Proteomes" id="UP000318681">
    <property type="component" value="Unassembled WGS sequence"/>
</dbReference>
<accession>A0A558R1X1</accession>